<evidence type="ECO:0000256" key="12">
    <source>
        <dbReference type="PROSITE-ProRule" id="PRU00323"/>
    </source>
</evidence>
<dbReference type="InterPro" id="IPR016186">
    <property type="entry name" value="C-type_lectin-like/link_sf"/>
</dbReference>
<dbReference type="SMART" id="SM00406">
    <property type="entry name" value="IGv"/>
    <property type="match status" value="1"/>
</dbReference>
<dbReference type="GO" id="GO:0007417">
    <property type="term" value="P:central nervous system development"/>
    <property type="evidence" value="ECO:0007669"/>
    <property type="project" value="TreeGrafter"/>
</dbReference>
<dbReference type="CDD" id="cd03517">
    <property type="entry name" value="Link_domain_CSPGs_modules_1_3"/>
    <property type="match status" value="1"/>
</dbReference>
<evidence type="ECO:0000256" key="3">
    <source>
        <dbReference type="ARBA" id="ARBA00022536"/>
    </source>
</evidence>
<dbReference type="Gene3D" id="2.60.40.10">
    <property type="entry name" value="Immunoglobulins"/>
    <property type="match status" value="1"/>
</dbReference>
<keyword evidence="11" id="KW-0768">Sushi</keyword>
<dbReference type="GO" id="GO:0002052">
    <property type="term" value="P:positive regulation of neuroblast proliferation"/>
    <property type="evidence" value="ECO:0007669"/>
    <property type="project" value="TreeGrafter"/>
</dbReference>
<feature type="disulfide bond" evidence="12">
    <location>
        <begin position="320"/>
        <end position="341"/>
    </location>
</feature>
<evidence type="ECO:0000256" key="5">
    <source>
        <dbReference type="ARBA" id="ARBA00022737"/>
    </source>
</evidence>
<dbReference type="PROSITE" id="PS00615">
    <property type="entry name" value="C_TYPE_LECTIN_1"/>
    <property type="match status" value="1"/>
</dbReference>
<feature type="domain" description="EGF-like" evidence="14">
    <location>
        <begin position="564"/>
        <end position="599"/>
    </location>
</feature>
<evidence type="ECO:0000259" key="16">
    <source>
        <dbReference type="PROSITE" id="PS50835"/>
    </source>
</evidence>
<dbReference type="PROSITE" id="PS50835">
    <property type="entry name" value="IG_LIKE"/>
    <property type="match status" value="1"/>
</dbReference>
<dbReference type="SUPFAM" id="SSF56436">
    <property type="entry name" value="C-type lectin-like"/>
    <property type="match status" value="3"/>
</dbReference>
<dbReference type="PANTHER" id="PTHR22804:SF41">
    <property type="entry name" value="BREVICAN CORE PROTEIN"/>
    <property type="match status" value="1"/>
</dbReference>
<evidence type="ECO:0000256" key="2">
    <source>
        <dbReference type="ARBA" id="ARBA00022525"/>
    </source>
</evidence>
<organism evidence="19 20">
    <name type="scientific">Fundulus heteroclitus</name>
    <name type="common">Killifish</name>
    <name type="synonym">Mummichog</name>
    <dbReference type="NCBI Taxonomy" id="8078"/>
    <lineage>
        <taxon>Eukaryota</taxon>
        <taxon>Metazoa</taxon>
        <taxon>Chordata</taxon>
        <taxon>Craniata</taxon>
        <taxon>Vertebrata</taxon>
        <taxon>Euteleostomi</taxon>
        <taxon>Actinopterygii</taxon>
        <taxon>Neopterygii</taxon>
        <taxon>Teleostei</taxon>
        <taxon>Neoteleostei</taxon>
        <taxon>Acanthomorphata</taxon>
        <taxon>Ovalentaria</taxon>
        <taxon>Atherinomorphae</taxon>
        <taxon>Cyprinodontiformes</taxon>
        <taxon>Fundulidae</taxon>
        <taxon>Fundulus</taxon>
    </lineage>
</organism>
<dbReference type="AlphaFoldDB" id="A0A3Q2T009"/>
<dbReference type="FunFam" id="2.60.40.10:FF:001192">
    <property type="entry name" value="Aggrecan core protein"/>
    <property type="match status" value="1"/>
</dbReference>
<name>A0A3Q2T009_FUNHE</name>
<dbReference type="PROSITE" id="PS01186">
    <property type="entry name" value="EGF_2"/>
    <property type="match status" value="1"/>
</dbReference>
<evidence type="ECO:0000259" key="18">
    <source>
        <dbReference type="PROSITE" id="PS50963"/>
    </source>
</evidence>
<feature type="domain" description="C-type lectin" evidence="15">
    <location>
        <begin position="612"/>
        <end position="726"/>
    </location>
</feature>
<dbReference type="Gene3D" id="3.10.100.10">
    <property type="entry name" value="Mannose-Binding Protein A, subunit A"/>
    <property type="match status" value="3"/>
</dbReference>
<protein>
    <submittedName>
        <fullName evidence="19">Brevican</fullName>
    </submittedName>
</protein>
<feature type="disulfide bond" evidence="11">
    <location>
        <begin position="732"/>
        <end position="775"/>
    </location>
</feature>
<dbReference type="PROSITE" id="PS01241">
    <property type="entry name" value="LINK_1"/>
    <property type="match status" value="1"/>
</dbReference>
<evidence type="ECO:0000256" key="13">
    <source>
        <dbReference type="SAM" id="MobiDB-lite"/>
    </source>
</evidence>
<dbReference type="InterPro" id="IPR001881">
    <property type="entry name" value="EGF-like_Ca-bd_dom"/>
</dbReference>
<dbReference type="PRINTS" id="PR01265">
    <property type="entry name" value="LINKMODULE"/>
</dbReference>
<keyword evidence="7 10" id="KW-1015">Disulfide bond</keyword>
<dbReference type="Pfam" id="PF00008">
    <property type="entry name" value="EGF"/>
    <property type="match status" value="1"/>
</dbReference>
<dbReference type="InterPro" id="IPR000742">
    <property type="entry name" value="EGF"/>
</dbReference>
<evidence type="ECO:0000259" key="17">
    <source>
        <dbReference type="PROSITE" id="PS50923"/>
    </source>
</evidence>
<dbReference type="Pfam" id="PF07686">
    <property type="entry name" value="V-set"/>
    <property type="match status" value="1"/>
</dbReference>
<dbReference type="Ensembl" id="ENSFHET00000005225.1">
    <property type="protein sequence ID" value="ENSFHEP00000006598.1"/>
    <property type="gene ID" value="ENSFHEG00000007688.1"/>
</dbReference>
<dbReference type="STRING" id="8078.ENSFHEP00000006598"/>
<dbReference type="GO" id="GO:0010001">
    <property type="term" value="P:glial cell differentiation"/>
    <property type="evidence" value="ECO:0007669"/>
    <property type="project" value="TreeGrafter"/>
</dbReference>
<reference evidence="19" key="1">
    <citation type="submission" date="2025-08" db="UniProtKB">
        <authorList>
            <consortium name="Ensembl"/>
        </authorList>
    </citation>
    <scope>IDENTIFICATION</scope>
</reference>
<feature type="domain" description="Ig-like" evidence="16">
    <location>
        <begin position="54"/>
        <end position="174"/>
    </location>
</feature>
<dbReference type="InterPro" id="IPR035976">
    <property type="entry name" value="Sushi/SCR/CCP_sf"/>
</dbReference>
<dbReference type="InterPro" id="IPR000538">
    <property type="entry name" value="Link_dom"/>
</dbReference>
<dbReference type="FunFam" id="3.10.100.10:FF:000011">
    <property type="entry name" value="Aggrecan core protein"/>
    <property type="match status" value="1"/>
</dbReference>
<dbReference type="Gene3D" id="2.10.25.10">
    <property type="entry name" value="Laminin"/>
    <property type="match status" value="1"/>
</dbReference>
<dbReference type="SMART" id="SM00034">
    <property type="entry name" value="CLECT"/>
    <property type="match status" value="1"/>
</dbReference>
<evidence type="ECO:0000256" key="8">
    <source>
        <dbReference type="ARBA" id="ARBA00023180"/>
    </source>
</evidence>
<dbReference type="SMART" id="SM00032">
    <property type="entry name" value="CCP"/>
    <property type="match status" value="1"/>
</dbReference>
<evidence type="ECO:0000259" key="14">
    <source>
        <dbReference type="PROSITE" id="PS50026"/>
    </source>
</evidence>
<dbReference type="InterPro" id="IPR013106">
    <property type="entry name" value="Ig_V-set"/>
</dbReference>
<dbReference type="Pfam" id="PF00059">
    <property type="entry name" value="Lectin_C"/>
    <property type="match status" value="1"/>
</dbReference>
<evidence type="ECO:0000256" key="1">
    <source>
        <dbReference type="ARBA" id="ARBA00004613"/>
    </source>
</evidence>
<dbReference type="PROSITE" id="PS50041">
    <property type="entry name" value="C_TYPE_LECTIN_2"/>
    <property type="match status" value="1"/>
</dbReference>
<feature type="disulfide bond" evidence="11">
    <location>
        <begin position="761"/>
        <end position="788"/>
    </location>
</feature>
<dbReference type="CDD" id="cd03520">
    <property type="entry name" value="Link_domain_CSPGs_modules_2_4"/>
    <property type="match status" value="1"/>
</dbReference>
<dbReference type="Proteomes" id="UP000265000">
    <property type="component" value="Unplaced"/>
</dbReference>
<dbReference type="PROSITE" id="PS50026">
    <property type="entry name" value="EGF_3"/>
    <property type="match status" value="1"/>
</dbReference>
<dbReference type="FunFam" id="3.10.100.10:FF:000002">
    <property type="entry name" value="Hyaluronan proteoglycan link protein 1"/>
    <property type="match status" value="1"/>
</dbReference>
<dbReference type="SMART" id="SM00181">
    <property type="entry name" value="EGF"/>
    <property type="match status" value="1"/>
</dbReference>
<dbReference type="InterPro" id="IPR050691">
    <property type="entry name" value="Hyaluronan_bind_Proteoglycan"/>
</dbReference>
<dbReference type="GO" id="GO:0045202">
    <property type="term" value="C:synapse"/>
    <property type="evidence" value="ECO:0007669"/>
    <property type="project" value="TreeGrafter"/>
</dbReference>
<dbReference type="FunFam" id="2.10.70.10:FF:000003">
    <property type="entry name" value="Versican core protein"/>
    <property type="match status" value="1"/>
</dbReference>
<feature type="region of interest" description="Disordered" evidence="13">
    <location>
        <begin position="451"/>
        <end position="506"/>
    </location>
</feature>
<dbReference type="InterPro" id="IPR018378">
    <property type="entry name" value="C-type_lectin_CS"/>
</dbReference>
<keyword evidence="20" id="KW-1185">Reference proteome</keyword>
<evidence type="ECO:0000256" key="9">
    <source>
        <dbReference type="ARBA" id="ARBA00023319"/>
    </source>
</evidence>
<keyword evidence="2" id="KW-0964">Secreted</keyword>
<feature type="compositionally biased region" description="Acidic residues" evidence="13">
    <location>
        <begin position="459"/>
        <end position="476"/>
    </location>
</feature>
<accession>A0A3Q2T009</accession>
<dbReference type="InterPro" id="IPR036179">
    <property type="entry name" value="Ig-like_dom_sf"/>
</dbReference>
<feature type="domain" description="Link" evidence="18">
    <location>
        <begin position="176"/>
        <end position="271"/>
    </location>
</feature>
<proteinExistence type="predicted"/>
<keyword evidence="9" id="KW-0393">Immunoglobulin domain</keyword>
<dbReference type="SUPFAM" id="SSF48726">
    <property type="entry name" value="Immunoglobulin"/>
    <property type="match status" value="1"/>
</dbReference>
<dbReference type="CDD" id="cd00054">
    <property type="entry name" value="EGF_CA"/>
    <property type="match status" value="1"/>
</dbReference>
<dbReference type="GO" id="GO:0005615">
    <property type="term" value="C:extracellular space"/>
    <property type="evidence" value="ECO:0007669"/>
    <property type="project" value="TreeGrafter"/>
</dbReference>
<dbReference type="PROSITE" id="PS50923">
    <property type="entry name" value="SUSHI"/>
    <property type="match status" value="1"/>
</dbReference>
<dbReference type="GO" id="GO:0007155">
    <property type="term" value="P:cell adhesion"/>
    <property type="evidence" value="ECO:0007669"/>
    <property type="project" value="InterPro"/>
</dbReference>
<keyword evidence="5" id="KW-0677">Repeat</keyword>
<evidence type="ECO:0000256" key="11">
    <source>
        <dbReference type="PROSITE-ProRule" id="PRU00302"/>
    </source>
</evidence>
<dbReference type="InterPro" id="IPR000436">
    <property type="entry name" value="Sushi_SCR_CCP_dom"/>
</dbReference>
<keyword evidence="4" id="KW-0732">Signal</keyword>
<dbReference type="GO" id="GO:0072534">
    <property type="term" value="C:perineuronal net"/>
    <property type="evidence" value="ECO:0007669"/>
    <property type="project" value="TreeGrafter"/>
</dbReference>
<dbReference type="SMART" id="SM00445">
    <property type="entry name" value="LINK"/>
    <property type="match status" value="2"/>
</dbReference>
<evidence type="ECO:0000256" key="4">
    <source>
        <dbReference type="ARBA" id="ARBA00022729"/>
    </source>
</evidence>
<dbReference type="SMART" id="SM00179">
    <property type="entry name" value="EGF_CA"/>
    <property type="match status" value="1"/>
</dbReference>
<dbReference type="Gene3D" id="2.10.70.10">
    <property type="entry name" value="Complement Module, domain 1"/>
    <property type="match status" value="1"/>
</dbReference>
<comment type="caution">
    <text evidence="10">Lacks conserved residue(s) required for the propagation of feature annotation.</text>
</comment>
<dbReference type="PANTHER" id="PTHR22804">
    <property type="entry name" value="AGGRECAN/VERSICAN PROTEOGLYCAN"/>
    <property type="match status" value="1"/>
</dbReference>
<dbReference type="Pfam" id="PF00193">
    <property type="entry name" value="Xlink"/>
    <property type="match status" value="2"/>
</dbReference>
<feature type="disulfide bond" evidence="10">
    <location>
        <begin position="589"/>
        <end position="598"/>
    </location>
</feature>
<dbReference type="GO" id="GO:0005540">
    <property type="term" value="F:hyaluronic acid binding"/>
    <property type="evidence" value="ECO:0007669"/>
    <property type="project" value="InterPro"/>
</dbReference>
<dbReference type="InterPro" id="IPR013783">
    <property type="entry name" value="Ig-like_fold"/>
</dbReference>
<feature type="domain" description="Sushi" evidence="17">
    <location>
        <begin position="730"/>
        <end position="790"/>
    </location>
</feature>
<dbReference type="GeneTree" id="ENSGT00940000157343"/>
<dbReference type="SUPFAM" id="SSF57535">
    <property type="entry name" value="Complement control module/SCR domain"/>
    <property type="match status" value="1"/>
</dbReference>
<evidence type="ECO:0000259" key="15">
    <source>
        <dbReference type="PROSITE" id="PS50041"/>
    </source>
</evidence>
<dbReference type="SMART" id="SM00409">
    <property type="entry name" value="IG"/>
    <property type="match status" value="1"/>
</dbReference>
<dbReference type="FunFam" id="2.10.25.10:FF:000012">
    <property type="entry name" value="Delta-like protein"/>
    <property type="match status" value="1"/>
</dbReference>
<evidence type="ECO:0000256" key="10">
    <source>
        <dbReference type="PROSITE-ProRule" id="PRU00076"/>
    </source>
</evidence>
<sequence>MPSIYNHFIVAKKKKNRTTLKKSPPIVLYLRISQATARLFLAQDDSKLLQVTIPTTAPVTAVLGGSLTLACLVSLAHPPPSPSTNGRHAVLSVPRVKWSVLSDGQETEILVARGDRIRVSEGYGGRASLLNYAYSPADLTLRLEDLRQSDAGFYRCEVQQGLEDADDVVQVKVKGVVFHYRDAASRYAFTFERAAAACEEIGAEIASPEQLVAAYHSGYEQCDAGWLSDRSVRYPIQMPREGCFGGMDGEPGVRNYGLLEHDELYDVYCYVENIQGEVFHGSVPQRFTFSEAKAYCVSHGAELATTAQLYAAWNDGLNHCSPGWLADGSVRYPIVTPSERCGGGEPGVKTIYRYSNQTGFPDTLTQHDVYCFKIPDETFSSVDGVVVINPVTLPASPVSVTQGPLSVEVGVSPAVAFHPESPAPSEAEPLEEFQDKTDQGALEENSEIFLNTVPNLPEDSPDETETDATEGPDESSGEAPEINPDLIVTNPTLSEDHAAGSDAPPLSEIKITLIPHLSFTTRWEPEPSTPTAQESRSYREYSAESPVNETSAEEHQFTGTLSRNLDSCLENPCLNGGTCVDGESIRCVCLPGYGGHLCQRGINECEPGWEKFQGFCYRHFSKRQSWEAAEQHCRMCGGHLLSVMTPEEQNHINDKYREYQWIGLNDRTIEGDFRWSDGNPLLFENWYKNQPDSYFLSGEDCAVMVWHDGGRWSDVPCNYHLSYTCKKGVSSCGEPPRVPHALVFGKKRSRYETNSRVRYYCEEGFTQKLNPVITCLHGGLWETPQITCMPSEFVKCSSFDELT</sequence>
<keyword evidence="3 10" id="KW-0245">EGF-like domain</keyword>
<dbReference type="InterPro" id="IPR001304">
    <property type="entry name" value="C-type_lectin-like"/>
</dbReference>
<dbReference type="Pfam" id="PF00084">
    <property type="entry name" value="Sushi"/>
    <property type="match status" value="1"/>
</dbReference>
<dbReference type="PROSITE" id="PS50963">
    <property type="entry name" value="LINK_2"/>
    <property type="match status" value="2"/>
</dbReference>
<keyword evidence="6" id="KW-0654">Proteoglycan</keyword>
<feature type="disulfide bond" evidence="12">
    <location>
        <begin position="222"/>
        <end position="243"/>
    </location>
</feature>
<dbReference type="CDD" id="cd00033">
    <property type="entry name" value="CCP"/>
    <property type="match status" value="1"/>
</dbReference>
<dbReference type="PROSITE" id="PS00022">
    <property type="entry name" value="EGF_1"/>
    <property type="match status" value="1"/>
</dbReference>
<dbReference type="InterPro" id="IPR007110">
    <property type="entry name" value="Ig-like_dom"/>
</dbReference>
<feature type="domain" description="Link" evidence="18">
    <location>
        <begin position="277"/>
        <end position="373"/>
    </location>
</feature>
<keyword evidence="8" id="KW-0325">Glycoprotein</keyword>
<reference evidence="19" key="2">
    <citation type="submission" date="2025-09" db="UniProtKB">
        <authorList>
            <consortium name="Ensembl"/>
        </authorList>
    </citation>
    <scope>IDENTIFICATION</scope>
</reference>
<evidence type="ECO:0000313" key="20">
    <source>
        <dbReference type="Proteomes" id="UP000265000"/>
    </source>
</evidence>
<dbReference type="InterPro" id="IPR016187">
    <property type="entry name" value="CTDL_fold"/>
</dbReference>
<dbReference type="InterPro" id="IPR003599">
    <property type="entry name" value="Ig_sub"/>
</dbReference>
<evidence type="ECO:0000256" key="7">
    <source>
        <dbReference type="ARBA" id="ARBA00023157"/>
    </source>
</evidence>
<dbReference type="GO" id="GO:0001501">
    <property type="term" value="P:skeletal system development"/>
    <property type="evidence" value="ECO:0007669"/>
    <property type="project" value="TreeGrafter"/>
</dbReference>
<comment type="subcellular location">
    <subcellularLocation>
        <location evidence="1">Secreted</location>
    </subcellularLocation>
</comment>
<evidence type="ECO:0000256" key="6">
    <source>
        <dbReference type="ARBA" id="ARBA00022974"/>
    </source>
</evidence>
<dbReference type="GO" id="GO:0005509">
    <property type="term" value="F:calcium ion binding"/>
    <property type="evidence" value="ECO:0007669"/>
    <property type="project" value="InterPro"/>
</dbReference>
<evidence type="ECO:0000313" key="19">
    <source>
        <dbReference type="Ensembl" id="ENSFHEP00000006598.1"/>
    </source>
</evidence>
<dbReference type="FunFam" id="3.10.100.10:FF:000003">
    <property type="entry name" value="Versican core protein"/>
    <property type="match status" value="1"/>
</dbReference>